<evidence type="ECO:0000256" key="7">
    <source>
        <dbReference type="ARBA" id="ARBA00022801"/>
    </source>
</evidence>
<dbReference type="CDD" id="cd00487">
    <property type="entry name" value="Pep_deformylase"/>
    <property type="match status" value="1"/>
</dbReference>
<reference evidence="12 13" key="1">
    <citation type="submission" date="2023-10" db="EMBL/GenBank/DDBJ databases">
        <authorList>
            <person name="Maclean D."/>
            <person name="Macfadyen A."/>
        </authorList>
    </citation>
    <scope>NUCLEOTIDE SEQUENCE [LARGE SCALE GENOMIC DNA]</scope>
</reference>
<name>A0AAV1I6B7_9CHLO</name>
<keyword evidence="10" id="KW-0408">Iron</keyword>
<keyword evidence="9 11" id="KW-0809">Transit peptide</keyword>
<keyword evidence="5 11" id="KW-0934">Plastid</keyword>
<gene>
    <name evidence="12" type="ORF">CVIRNUC_005605</name>
</gene>
<dbReference type="InterPro" id="IPR023635">
    <property type="entry name" value="Peptide_deformylase"/>
</dbReference>
<comment type="catalytic activity">
    <reaction evidence="11">
        <text>N-terminal N-formyl-L-methionyl-[peptide] + H2O = N-terminal L-methionyl-[peptide] + formate</text>
        <dbReference type="Rhea" id="RHEA:24420"/>
        <dbReference type="Rhea" id="RHEA-COMP:10639"/>
        <dbReference type="Rhea" id="RHEA-COMP:10640"/>
        <dbReference type="ChEBI" id="CHEBI:15377"/>
        <dbReference type="ChEBI" id="CHEBI:15740"/>
        <dbReference type="ChEBI" id="CHEBI:49298"/>
        <dbReference type="ChEBI" id="CHEBI:64731"/>
        <dbReference type="EC" id="3.5.1.88"/>
    </reaction>
</comment>
<dbReference type="PANTHER" id="PTHR10458:SF22">
    <property type="entry name" value="PEPTIDE DEFORMYLASE"/>
    <property type="match status" value="1"/>
</dbReference>
<dbReference type="GO" id="GO:0046872">
    <property type="term" value="F:metal ion binding"/>
    <property type="evidence" value="ECO:0007669"/>
    <property type="project" value="UniProtKB-KW"/>
</dbReference>
<evidence type="ECO:0000256" key="9">
    <source>
        <dbReference type="ARBA" id="ARBA00022946"/>
    </source>
</evidence>
<dbReference type="FunFam" id="3.90.45.10:FF:000006">
    <property type="entry name" value="Peptide deformylase"/>
    <property type="match status" value="1"/>
</dbReference>
<keyword evidence="4 11" id="KW-0150">Chloroplast</keyword>
<keyword evidence="7 11" id="KW-0378">Hydrolase</keyword>
<dbReference type="HAMAP" id="MF_00163">
    <property type="entry name" value="Pep_deformylase"/>
    <property type="match status" value="1"/>
</dbReference>
<accession>A0AAV1I6B7</accession>
<dbReference type="PANTHER" id="PTHR10458">
    <property type="entry name" value="PEPTIDE DEFORMYLASE"/>
    <property type="match status" value="1"/>
</dbReference>
<dbReference type="InterPro" id="IPR036821">
    <property type="entry name" value="Peptide_deformylase_sf"/>
</dbReference>
<comment type="similarity">
    <text evidence="2 11">Belongs to the polypeptide deformylase family.</text>
</comment>
<comment type="subcellular location">
    <subcellularLocation>
        <location evidence="1 11">Plastid</location>
        <location evidence="1 11">Chloroplast</location>
    </subcellularLocation>
</comment>
<evidence type="ECO:0000256" key="1">
    <source>
        <dbReference type="ARBA" id="ARBA00004229"/>
    </source>
</evidence>
<keyword evidence="13" id="KW-1185">Reference proteome</keyword>
<dbReference type="NCBIfam" id="NF001159">
    <property type="entry name" value="PRK00150.1-3"/>
    <property type="match status" value="1"/>
</dbReference>
<evidence type="ECO:0000256" key="4">
    <source>
        <dbReference type="ARBA" id="ARBA00022528"/>
    </source>
</evidence>
<dbReference type="SUPFAM" id="SSF56420">
    <property type="entry name" value="Peptide deformylase"/>
    <property type="match status" value="1"/>
</dbReference>
<dbReference type="Pfam" id="PF01327">
    <property type="entry name" value="Pep_deformylase"/>
    <property type="match status" value="1"/>
</dbReference>
<dbReference type="Proteomes" id="UP001314263">
    <property type="component" value="Unassembled WGS sequence"/>
</dbReference>
<evidence type="ECO:0000256" key="8">
    <source>
        <dbReference type="ARBA" id="ARBA00022917"/>
    </source>
</evidence>
<dbReference type="EC" id="3.5.1.88" evidence="3 11"/>
<protein>
    <recommendedName>
        <fullName evidence="3 11">Peptide deformylase</fullName>
        <ecNumber evidence="3 11">3.5.1.88</ecNumber>
    </recommendedName>
</protein>
<dbReference type="GO" id="GO:0009507">
    <property type="term" value="C:chloroplast"/>
    <property type="evidence" value="ECO:0007669"/>
    <property type="project" value="UniProtKB-SubCell"/>
</dbReference>
<organism evidence="12 13">
    <name type="scientific">Coccomyxa viridis</name>
    <dbReference type="NCBI Taxonomy" id="1274662"/>
    <lineage>
        <taxon>Eukaryota</taxon>
        <taxon>Viridiplantae</taxon>
        <taxon>Chlorophyta</taxon>
        <taxon>core chlorophytes</taxon>
        <taxon>Trebouxiophyceae</taxon>
        <taxon>Trebouxiophyceae incertae sedis</taxon>
        <taxon>Coccomyxaceae</taxon>
        <taxon>Coccomyxa</taxon>
    </lineage>
</organism>
<evidence type="ECO:0000256" key="6">
    <source>
        <dbReference type="ARBA" id="ARBA00022723"/>
    </source>
</evidence>
<keyword evidence="6 11" id="KW-0479">Metal-binding</keyword>
<dbReference type="NCBIfam" id="TIGR00079">
    <property type="entry name" value="pept_deformyl"/>
    <property type="match status" value="1"/>
</dbReference>
<evidence type="ECO:0000313" key="12">
    <source>
        <dbReference type="EMBL" id="CAK0782250.1"/>
    </source>
</evidence>
<evidence type="ECO:0000256" key="3">
    <source>
        <dbReference type="ARBA" id="ARBA00012175"/>
    </source>
</evidence>
<evidence type="ECO:0000313" key="13">
    <source>
        <dbReference type="Proteomes" id="UP001314263"/>
    </source>
</evidence>
<evidence type="ECO:0000256" key="2">
    <source>
        <dbReference type="ARBA" id="ARBA00010759"/>
    </source>
</evidence>
<sequence length="258" mass="29449">MRLNAFARGQQLRLMAYKASTGRLASSAARMVRTRRNPQSRTQARGGALFRELEAQQEERSAAAVESKTPVVKDLQWERPLQIVNYPDPRLRAVNARIGKFDTKLEQLGKEMLEVMYNGDDGVGLAAPQVGVNVRLMVYNPTGRRGDEEYILVNPKILHTSGKRDTAEEGCLSFPRLFADVERPQRVKVRAQSVKGETLMLTLTDWQARIFQHEYDHLQGTLFHDRMKAEEMQKIKRGLVDLEEAFLRENEGAQIQRV</sequence>
<evidence type="ECO:0000256" key="10">
    <source>
        <dbReference type="ARBA" id="ARBA00023004"/>
    </source>
</evidence>
<dbReference type="PRINTS" id="PR01576">
    <property type="entry name" value="PDEFORMYLASE"/>
</dbReference>
<evidence type="ECO:0000256" key="5">
    <source>
        <dbReference type="ARBA" id="ARBA00022640"/>
    </source>
</evidence>
<comment type="caution">
    <text evidence="12">The sequence shown here is derived from an EMBL/GenBank/DDBJ whole genome shotgun (WGS) entry which is preliminary data.</text>
</comment>
<dbReference type="GO" id="GO:0042586">
    <property type="term" value="F:peptide deformylase activity"/>
    <property type="evidence" value="ECO:0007669"/>
    <property type="project" value="UniProtKB-EC"/>
</dbReference>
<evidence type="ECO:0000256" key="11">
    <source>
        <dbReference type="RuleBase" id="RU362111"/>
    </source>
</evidence>
<dbReference type="AlphaFoldDB" id="A0AAV1I6B7"/>
<dbReference type="GO" id="GO:0006412">
    <property type="term" value="P:translation"/>
    <property type="evidence" value="ECO:0007669"/>
    <property type="project" value="UniProtKB-KW"/>
</dbReference>
<dbReference type="EMBL" id="CAUYUE010000007">
    <property type="protein sequence ID" value="CAK0782250.1"/>
    <property type="molecule type" value="Genomic_DNA"/>
</dbReference>
<proteinExistence type="inferred from homology"/>
<dbReference type="Gene3D" id="3.90.45.10">
    <property type="entry name" value="Peptide deformylase"/>
    <property type="match status" value="1"/>
</dbReference>
<keyword evidence="8 11" id="KW-0648">Protein biosynthesis</keyword>
<comment type="function">
    <text evidence="11">Removes the formyl group from the N-terminal Met of newly synthesized proteins.</text>
</comment>